<dbReference type="Proteomes" id="UP001151760">
    <property type="component" value="Unassembled WGS sequence"/>
</dbReference>
<protein>
    <submittedName>
        <fullName evidence="2">Uncharacterized protein</fullName>
    </submittedName>
</protein>
<comment type="caution">
    <text evidence="2">The sequence shown here is derived from an EMBL/GenBank/DDBJ whole genome shotgun (WGS) entry which is preliminary data.</text>
</comment>
<evidence type="ECO:0000313" key="3">
    <source>
        <dbReference type="Proteomes" id="UP001151760"/>
    </source>
</evidence>
<gene>
    <name evidence="2" type="ORF">Tco_0819269</name>
</gene>
<reference evidence="2" key="1">
    <citation type="journal article" date="2022" name="Int. J. Mol. Sci.">
        <title>Draft Genome of Tanacetum Coccineum: Genomic Comparison of Closely Related Tanacetum-Family Plants.</title>
        <authorList>
            <person name="Yamashiro T."/>
            <person name="Shiraishi A."/>
            <person name="Nakayama K."/>
            <person name="Satake H."/>
        </authorList>
    </citation>
    <scope>NUCLEOTIDE SEQUENCE</scope>
</reference>
<feature type="compositionally biased region" description="Basic and acidic residues" evidence="1">
    <location>
        <begin position="65"/>
        <end position="74"/>
    </location>
</feature>
<name>A0ABQ5A631_9ASTR</name>
<reference evidence="2" key="2">
    <citation type="submission" date="2022-01" db="EMBL/GenBank/DDBJ databases">
        <authorList>
            <person name="Yamashiro T."/>
            <person name="Shiraishi A."/>
            <person name="Satake H."/>
            <person name="Nakayama K."/>
        </authorList>
    </citation>
    <scope>NUCLEOTIDE SEQUENCE</scope>
</reference>
<dbReference type="EMBL" id="BQNB010012016">
    <property type="protein sequence ID" value="GJS98099.1"/>
    <property type="molecule type" value="Genomic_DNA"/>
</dbReference>
<feature type="region of interest" description="Disordered" evidence="1">
    <location>
        <begin position="15"/>
        <end position="74"/>
    </location>
</feature>
<sequence length="74" mass="8198">MNEIRAERLARNANPLALVAATHHQPDSFPQPKPNYNPPSSITRSQAATRSKGKEITRAPSPPPELEHEVVSYE</sequence>
<feature type="compositionally biased region" description="Polar residues" evidence="1">
    <location>
        <begin position="38"/>
        <end position="49"/>
    </location>
</feature>
<proteinExistence type="predicted"/>
<evidence type="ECO:0000256" key="1">
    <source>
        <dbReference type="SAM" id="MobiDB-lite"/>
    </source>
</evidence>
<organism evidence="2 3">
    <name type="scientific">Tanacetum coccineum</name>
    <dbReference type="NCBI Taxonomy" id="301880"/>
    <lineage>
        <taxon>Eukaryota</taxon>
        <taxon>Viridiplantae</taxon>
        <taxon>Streptophyta</taxon>
        <taxon>Embryophyta</taxon>
        <taxon>Tracheophyta</taxon>
        <taxon>Spermatophyta</taxon>
        <taxon>Magnoliopsida</taxon>
        <taxon>eudicotyledons</taxon>
        <taxon>Gunneridae</taxon>
        <taxon>Pentapetalae</taxon>
        <taxon>asterids</taxon>
        <taxon>campanulids</taxon>
        <taxon>Asterales</taxon>
        <taxon>Asteraceae</taxon>
        <taxon>Asteroideae</taxon>
        <taxon>Anthemideae</taxon>
        <taxon>Anthemidinae</taxon>
        <taxon>Tanacetum</taxon>
    </lineage>
</organism>
<keyword evidence="3" id="KW-1185">Reference proteome</keyword>
<accession>A0ABQ5A631</accession>
<evidence type="ECO:0000313" key="2">
    <source>
        <dbReference type="EMBL" id="GJS98099.1"/>
    </source>
</evidence>